<accession>A0A069CV39</accession>
<dbReference type="CDD" id="cd07377">
    <property type="entry name" value="WHTH_GntR"/>
    <property type="match status" value="1"/>
</dbReference>
<keyword evidence="3" id="KW-0804">Transcription</keyword>
<dbReference type="SMART" id="SM00345">
    <property type="entry name" value="HTH_GNTR"/>
    <property type="match status" value="1"/>
</dbReference>
<name>A0A069CV39_WEIOS</name>
<protein>
    <submittedName>
        <fullName evidence="5">GntR family transcriptional regulator</fullName>
    </submittedName>
</protein>
<evidence type="ECO:0000256" key="1">
    <source>
        <dbReference type="ARBA" id="ARBA00023015"/>
    </source>
</evidence>
<dbReference type="InterPro" id="IPR028082">
    <property type="entry name" value="Peripla_BP_I"/>
</dbReference>
<dbReference type="PRINTS" id="PR00035">
    <property type="entry name" value="HTHGNTR"/>
</dbReference>
<dbReference type="Proteomes" id="UP000030643">
    <property type="component" value="Unassembled WGS sequence"/>
</dbReference>
<evidence type="ECO:0000313" key="5">
    <source>
        <dbReference type="EMBL" id="GAK31309.1"/>
    </source>
</evidence>
<dbReference type="GO" id="GO:0003700">
    <property type="term" value="F:DNA-binding transcription factor activity"/>
    <property type="evidence" value="ECO:0007669"/>
    <property type="project" value="InterPro"/>
</dbReference>
<dbReference type="Pfam" id="PF13377">
    <property type="entry name" value="Peripla_BP_3"/>
    <property type="match status" value="1"/>
</dbReference>
<evidence type="ECO:0000313" key="6">
    <source>
        <dbReference type="Proteomes" id="UP000030643"/>
    </source>
</evidence>
<dbReference type="RefSeq" id="WP_027699307.1">
    <property type="nucleotide sequence ID" value="NZ_DF820492.1"/>
</dbReference>
<gene>
    <name evidence="5" type="primary">araR</name>
    <name evidence="5" type="ORF">WOSG25_090060</name>
</gene>
<dbReference type="OrthoDB" id="9813468at2"/>
<organism evidence="5 6">
    <name type="scientific">Weissella oryzae (strain DSM 25784 / JCM 18191 / LMG 30913 / SG25)</name>
    <dbReference type="NCBI Taxonomy" id="1329250"/>
    <lineage>
        <taxon>Bacteria</taxon>
        <taxon>Bacillati</taxon>
        <taxon>Bacillota</taxon>
        <taxon>Bacilli</taxon>
        <taxon>Lactobacillales</taxon>
        <taxon>Lactobacillaceae</taxon>
        <taxon>Weissella</taxon>
    </lineage>
</organism>
<dbReference type="CDD" id="cd01541">
    <property type="entry name" value="PBP1_AraR"/>
    <property type="match status" value="1"/>
</dbReference>
<keyword evidence="1" id="KW-0805">Transcription regulation</keyword>
<dbReference type="Gene3D" id="1.10.10.10">
    <property type="entry name" value="Winged helix-like DNA-binding domain superfamily/Winged helix DNA-binding domain"/>
    <property type="match status" value="1"/>
</dbReference>
<dbReference type="Gene3D" id="3.40.50.2300">
    <property type="match status" value="2"/>
</dbReference>
<dbReference type="PROSITE" id="PS50949">
    <property type="entry name" value="HTH_GNTR"/>
    <property type="match status" value="1"/>
</dbReference>
<evidence type="ECO:0000256" key="3">
    <source>
        <dbReference type="ARBA" id="ARBA00023163"/>
    </source>
</evidence>
<sequence length="359" mass="40398">MDTKYEKIKNDLLSAIKAGQYAIGDKLPTESELMETYGVSRYTVRRAATELENAHYAYRIQGGGMYVDNWAKRQADHVTSKKIGVITTHLADYIFPSIISGIERVVSAEGYSLMITDTHNDHEVERVSLINMLNAGIDGLIIEPTLSAITNPNLDIYQKIKEANIPVVVINAAIDDKNFPVVAIDDRRAEFQLIDYLLKLGHTRILGVFKVDDIQGVHRMRGFTEAYQAHPMFAIDSDIIMYQSGKDQVAKMLSKIESYLEEPDRPTAIAFYNDELAIQVMDVIRSLGLRIPDDISLVGFDDFQLSEYVDPGLTTTIHPKNKMGFDAAKMLFKLIDGQTVNSIVYEPQMVIRDSIKKLN</sequence>
<keyword evidence="2" id="KW-0238">DNA-binding</keyword>
<feature type="domain" description="HTH gntR-type" evidence="4">
    <location>
        <begin position="2"/>
        <end position="70"/>
    </location>
</feature>
<keyword evidence="6" id="KW-1185">Reference proteome</keyword>
<dbReference type="InterPro" id="IPR036390">
    <property type="entry name" value="WH_DNA-bd_sf"/>
</dbReference>
<dbReference type="Pfam" id="PF00392">
    <property type="entry name" value="GntR"/>
    <property type="match status" value="1"/>
</dbReference>
<dbReference type="InterPro" id="IPR033532">
    <property type="entry name" value="AraR_ligand_bind_dom"/>
</dbReference>
<dbReference type="STRING" id="1329250.WOSG25_090060"/>
<dbReference type="InterPro" id="IPR046335">
    <property type="entry name" value="LacI/GalR-like_sensor"/>
</dbReference>
<dbReference type="GO" id="GO:0000976">
    <property type="term" value="F:transcription cis-regulatory region binding"/>
    <property type="evidence" value="ECO:0007669"/>
    <property type="project" value="TreeGrafter"/>
</dbReference>
<dbReference type="SUPFAM" id="SSF53822">
    <property type="entry name" value="Periplasmic binding protein-like I"/>
    <property type="match status" value="1"/>
</dbReference>
<dbReference type="EMBL" id="DF820492">
    <property type="protein sequence ID" value="GAK31309.1"/>
    <property type="molecule type" value="Genomic_DNA"/>
</dbReference>
<evidence type="ECO:0000259" key="4">
    <source>
        <dbReference type="PROSITE" id="PS50949"/>
    </source>
</evidence>
<dbReference type="SUPFAM" id="SSF46785">
    <property type="entry name" value="Winged helix' DNA-binding domain"/>
    <property type="match status" value="1"/>
</dbReference>
<dbReference type="InterPro" id="IPR000524">
    <property type="entry name" value="Tscrpt_reg_HTH_GntR"/>
</dbReference>
<reference evidence="6" key="1">
    <citation type="journal article" date="2014" name="Genome Announc.">
        <title>Draft genome sequence of Weissella oryzae SG25T, isolated from fermented rice grains.</title>
        <authorList>
            <person name="Tanizawa Y."/>
            <person name="Fujisawa T."/>
            <person name="Mochizuki T."/>
            <person name="Kaminuma E."/>
            <person name="Suzuki Y."/>
            <person name="Nakamura Y."/>
            <person name="Tohno M."/>
        </authorList>
    </citation>
    <scope>NUCLEOTIDE SEQUENCE [LARGE SCALE GENOMIC DNA]</scope>
    <source>
        <strain evidence="6">DSM 25784 / JCM 18191 / LMG 30913 / SG25</strain>
    </source>
</reference>
<evidence type="ECO:0000256" key="2">
    <source>
        <dbReference type="ARBA" id="ARBA00023125"/>
    </source>
</evidence>
<dbReference type="eggNOG" id="COG1609">
    <property type="taxonomic scope" value="Bacteria"/>
</dbReference>
<dbReference type="AlphaFoldDB" id="A0A069CV39"/>
<proteinExistence type="predicted"/>
<dbReference type="PANTHER" id="PTHR30146:SF150">
    <property type="entry name" value="ARABINOSE METABOLISM TRANSCRIPTIONAL REPRESSOR"/>
    <property type="match status" value="1"/>
</dbReference>
<dbReference type="InterPro" id="IPR036388">
    <property type="entry name" value="WH-like_DNA-bd_sf"/>
</dbReference>
<dbReference type="PANTHER" id="PTHR30146">
    <property type="entry name" value="LACI-RELATED TRANSCRIPTIONAL REPRESSOR"/>
    <property type="match status" value="1"/>
</dbReference>